<dbReference type="SUPFAM" id="SSF57850">
    <property type="entry name" value="RING/U-box"/>
    <property type="match status" value="1"/>
</dbReference>
<dbReference type="CDD" id="cd16461">
    <property type="entry name" value="RING-H2_EL5-like"/>
    <property type="match status" value="1"/>
</dbReference>
<dbReference type="AlphaFoldDB" id="A0A6P9E776"/>
<dbReference type="Gene3D" id="3.30.40.10">
    <property type="entry name" value="Zinc/RING finger domain, C3HC4 (zinc finger)"/>
    <property type="match status" value="1"/>
</dbReference>
<dbReference type="PROSITE" id="PS50089">
    <property type="entry name" value="ZF_RING_2"/>
    <property type="match status" value="1"/>
</dbReference>
<accession>A0A6P9E776</accession>
<dbReference type="FunCoup" id="A0A6P9E776">
    <property type="interactions" value="1"/>
</dbReference>
<evidence type="ECO:0000256" key="4">
    <source>
        <dbReference type="ARBA" id="ARBA00022833"/>
    </source>
</evidence>
<reference evidence="7" key="1">
    <citation type="submission" date="2025-08" db="UniProtKB">
        <authorList>
            <consortium name="RefSeq"/>
        </authorList>
    </citation>
    <scope>IDENTIFICATION</scope>
    <source>
        <tissue evidence="7">Leaves</tissue>
    </source>
</reference>
<dbReference type="PANTHER" id="PTHR46151">
    <property type="entry name" value="NEP1-INTERACTING PROTEIN-LIKE 2"/>
    <property type="match status" value="1"/>
</dbReference>
<keyword evidence="5" id="KW-0472">Membrane</keyword>
<keyword evidence="3" id="KW-0863">Zinc-finger</keyword>
<dbReference type="SMART" id="SM00184">
    <property type="entry name" value="RING"/>
    <property type="match status" value="1"/>
</dbReference>
<keyword evidence="2" id="KW-0479">Metal-binding</keyword>
<dbReference type="Pfam" id="PF13639">
    <property type="entry name" value="zf-RING_2"/>
    <property type="match status" value="1"/>
</dbReference>
<dbReference type="InterPro" id="IPR013083">
    <property type="entry name" value="Znf_RING/FYVE/PHD"/>
</dbReference>
<evidence type="ECO:0000256" key="1">
    <source>
        <dbReference type="ARBA" id="ARBA00004370"/>
    </source>
</evidence>
<evidence type="ECO:0000313" key="7">
    <source>
        <dbReference type="RefSeq" id="XP_035543329.1"/>
    </source>
</evidence>
<organism evidence="6 7">
    <name type="scientific">Juglans regia</name>
    <name type="common">English walnut</name>
    <dbReference type="NCBI Taxonomy" id="51240"/>
    <lineage>
        <taxon>Eukaryota</taxon>
        <taxon>Viridiplantae</taxon>
        <taxon>Streptophyta</taxon>
        <taxon>Embryophyta</taxon>
        <taxon>Tracheophyta</taxon>
        <taxon>Spermatophyta</taxon>
        <taxon>Magnoliopsida</taxon>
        <taxon>eudicotyledons</taxon>
        <taxon>Gunneridae</taxon>
        <taxon>Pentapetalae</taxon>
        <taxon>rosids</taxon>
        <taxon>fabids</taxon>
        <taxon>Fagales</taxon>
        <taxon>Juglandaceae</taxon>
        <taxon>Juglans</taxon>
    </lineage>
</organism>
<dbReference type="PANTHER" id="PTHR46151:SF12">
    <property type="entry name" value="RING_U-BOX SUPERFAMILY PROTEIN"/>
    <property type="match status" value="1"/>
</dbReference>
<evidence type="ECO:0000256" key="3">
    <source>
        <dbReference type="ARBA" id="ARBA00022771"/>
    </source>
</evidence>
<protein>
    <submittedName>
        <fullName evidence="7">NEP1-interacting protein-like 1</fullName>
    </submittedName>
</protein>
<dbReference type="GeneID" id="108983375"/>
<proteinExistence type="predicted"/>
<keyword evidence="6" id="KW-1185">Reference proteome</keyword>
<keyword evidence="4" id="KW-0862">Zinc</keyword>
<comment type="subcellular location">
    <subcellularLocation>
        <location evidence="1">Membrane</location>
    </subcellularLocation>
</comment>
<dbReference type="RefSeq" id="XP_035543329.1">
    <property type="nucleotide sequence ID" value="XM_035687436.1"/>
</dbReference>
<dbReference type="Gramene" id="Jr02_24330_p1">
    <property type="protein sequence ID" value="cds.Jr02_24330_p1"/>
    <property type="gene ID" value="Jr02_24330"/>
</dbReference>
<dbReference type="GO" id="GO:0016020">
    <property type="term" value="C:membrane"/>
    <property type="evidence" value="ECO:0007669"/>
    <property type="project" value="UniProtKB-SubCell"/>
</dbReference>
<sequence>MAPSSFFPAMQGGWFSGITEAALRSKEAAIRGFRTGIFTRVMKRVASAIFTCIFALGGAMVGIFIGVIKGQTTETGFLNGAVIGAVTGALSGIQLLESAADSESLSKTALLVSIMNGKVFMEWVCPAVLKAYQWQDRTLDTTNREVSDIYDIGGVRGLSHCCIQTFPMHKFHYSSKKIKSCPDFCCSICLQDFKEQDPVRELPNCGHLFHQYCIDKWLTRQGTCPLCREHVSDEIDEL</sequence>
<name>A0A6P9E776_JUGRE</name>
<dbReference type="KEGG" id="jre:108983375"/>
<evidence type="ECO:0000313" key="6">
    <source>
        <dbReference type="Proteomes" id="UP000235220"/>
    </source>
</evidence>
<gene>
    <name evidence="7" type="primary">LOC108983375</name>
</gene>
<dbReference type="OrthoDB" id="8062037at2759"/>
<evidence type="ECO:0000256" key="2">
    <source>
        <dbReference type="ARBA" id="ARBA00022723"/>
    </source>
</evidence>
<dbReference type="Proteomes" id="UP000235220">
    <property type="component" value="Chromosome 2"/>
</dbReference>
<dbReference type="GO" id="GO:0008270">
    <property type="term" value="F:zinc ion binding"/>
    <property type="evidence" value="ECO:0007669"/>
    <property type="project" value="UniProtKB-KW"/>
</dbReference>
<evidence type="ECO:0000256" key="5">
    <source>
        <dbReference type="ARBA" id="ARBA00023136"/>
    </source>
</evidence>
<dbReference type="InterPro" id="IPR001841">
    <property type="entry name" value="Znf_RING"/>
</dbReference>